<feature type="domain" description="Peptide N-acetyl-beta-D-glucosaminyl asparaginase amidase A N-terminal" evidence="2">
    <location>
        <begin position="204"/>
        <end position="528"/>
    </location>
</feature>
<name>A0A2P5HSU8_DIAHE</name>
<proteinExistence type="predicted"/>
<reference evidence="3" key="1">
    <citation type="submission" date="2017-09" db="EMBL/GenBank/DDBJ databases">
        <title>Polyketide synthases of a Diaporthe helianthi virulent isolate.</title>
        <authorList>
            <person name="Baroncelli R."/>
        </authorList>
    </citation>
    <scope>NUCLEOTIDE SEQUENCE [LARGE SCALE GENOMIC DNA]</scope>
    <source>
        <strain evidence="3">7/96</strain>
    </source>
</reference>
<dbReference type="Pfam" id="PF25156">
    <property type="entry name" value="PNGase_A_C"/>
    <property type="match status" value="1"/>
</dbReference>
<feature type="region of interest" description="Disordered" evidence="1">
    <location>
        <begin position="187"/>
        <end position="206"/>
    </location>
</feature>
<evidence type="ECO:0000313" key="3">
    <source>
        <dbReference type="EMBL" id="POS73341.1"/>
    </source>
</evidence>
<dbReference type="InterPro" id="IPR021102">
    <property type="entry name" value="PNGase_A"/>
</dbReference>
<comment type="caution">
    <text evidence="3">The sequence shown here is derived from an EMBL/GenBank/DDBJ whole genome shotgun (WGS) entry which is preliminary data.</text>
</comment>
<dbReference type="AlphaFoldDB" id="A0A2P5HSU8"/>
<feature type="compositionally biased region" description="Low complexity" evidence="1">
    <location>
        <begin position="101"/>
        <end position="119"/>
    </location>
</feature>
<sequence>MGQKPQSWGPVGGEHAVEAQGPAHQRLALYSEEGMVKPHTTTGRPQWRGSKYAPLAAFLVGFAVLTALGLCHHRQNLQWPGSVAVAPPWSESTAPSDRDPLSSAALASAATTAATAPSSHHPDVTTGHAGGDPVEHAAAQSSSESVAVGVPGVIRRQTTNVTTTSAAAAATVLEVFQVHQPVLTPSGPTLDDAAASDDDEAPGGSAGSSCSVVLMDHVFAFSYGDPFVGAYTPPDCDFNRVVINFTVVSEGRQFDRLALMYLNDTEVWRTSTAEPTAHPGIRWTYLKDMTEYLSLWKSHEKIIFDLGNLITDVYTGSFNTTLTATFFNDQVDVATAAPADLIIPISARKSSSDGVSQFTLPADNATNTISFPQNANRAVFSVSANGQSSEEFWWSNVLQSDTAAFSDTAGVFTGYSPWREVQVLIDGQLAGVQWPFPVVFTGGVVPSLHRPVVGPDAFDLKEHEIDITPWLPLLCDGNSHTFTIVVAGLVDDGGSEASITQTVAASWYVTGKVFVWLDEEGSVTTGSAPVVDASQPSITVSSVLTQNATGANQTLTYDTEVSRAFKVTSTVVSRNASETVSWTQDLSYSNKGFISDYGFAQVNDFLISGTDQSSSSSSAVGADYKTEYKYPLWCNSTYGYSPEGNLTLYGRLIQGQQVYIEGAAVFPDGLEAFSEGEESQRYTGSLFDTRKDSTAYFFQYADRTSSSGYGSTDQIFSFGGFTAPDGSVDATPDQELYRRHVAATNSTVTRDEEVVADGGASVTSTTGNRRTLADGSFAQAPLDGGNGGPRLFMYRQDEDEL</sequence>
<feature type="region of interest" description="Disordered" evidence="1">
    <location>
        <begin position="87"/>
        <end position="144"/>
    </location>
</feature>
<evidence type="ECO:0000256" key="1">
    <source>
        <dbReference type="SAM" id="MobiDB-lite"/>
    </source>
</evidence>
<evidence type="ECO:0000259" key="2">
    <source>
        <dbReference type="Pfam" id="PF12222"/>
    </source>
</evidence>
<accession>A0A2P5HSU8</accession>
<evidence type="ECO:0000313" key="4">
    <source>
        <dbReference type="Proteomes" id="UP000094444"/>
    </source>
</evidence>
<keyword evidence="4" id="KW-1185">Reference proteome</keyword>
<dbReference type="PANTHER" id="PTHR31104">
    <property type="entry name" value="PEPTIDE-N4-(N-ACETYL-BETA-GLUCOSAMINYL)ASPARAGINE AMIDASE A PROTEIN"/>
    <property type="match status" value="1"/>
</dbReference>
<dbReference type="Pfam" id="PF12222">
    <property type="entry name" value="PNGaseA"/>
    <property type="match status" value="1"/>
</dbReference>
<dbReference type="InterPro" id="IPR056948">
    <property type="entry name" value="PNGaseA_N"/>
</dbReference>
<dbReference type="EMBL" id="MAVT02000817">
    <property type="protein sequence ID" value="POS73341.1"/>
    <property type="molecule type" value="Genomic_DNA"/>
</dbReference>
<feature type="region of interest" description="Disordered" evidence="1">
    <location>
        <begin position="776"/>
        <end position="801"/>
    </location>
</feature>
<protein>
    <recommendedName>
        <fullName evidence="2">Peptide N-acetyl-beta-D-glucosaminyl asparaginase amidase A N-terminal domain-containing protein</fullName>
    </recommendedName>
</protein>
<dbReference type="InParanoid" id="A0A2P5HSU8"/>
<dbReference type="Proteomes" id="UP000094444">
    <property type="component" value="Unassembled WGS sequence"/>
</dbReference>
<gene>
    <name evidence="3" type="ORF">DHEL01_v208270</name>
</gene>
<organism evidence="3 4">
    <name type="scientific">Diaporthe helianthi</name>
    <dbReference type="NCBI Taxonomy" id="158607"/>
    <lineage>
        <taxon>Eukaryota</taxon>
        <taxon>Fungi</taxon>
        <taxon>Dikarya</taxon>
        <taxon>Ascomycota</taxon>
        <taxon>Pezizomycotina</taxon>
        <taxon>Sordariomycetes</taxon>
        <taxon>Sordariomycetidae</taxon>
        <taxon>Diaporthales</taxon>
        <taxon>Diaporthaceae</taxon>
        <taxon>Diaporthe</taxon>
    </lineage>
</organism>
<dbReference type="OrthoDB" id="1612078at2759"/>